<organism evidence="2 3">
    <name type="scientific">Fusarium heterosporum</name>
    <dbReference type="NCBI Taxonomy" id="42747"/>
    <lineage>
        <taxon>Eukaryota</taxon>
        <taxon>Fungi</taxon>
        <taxon>Dikarya</taxon>
        <taxon>Ascomycota</taxon>
        <taxon>Pezizomycotina</taxon>
        <taxon>Sordariomycetes</taxon>
        <taxon>Hypocreomycetidae</taxon>
        <taxon>Hypocreales</taxon>
        <taxon>Nectriaceae</taxon>
        <taxon>Fusarium</taxon>
        <taxon>Fusarium heterosporum species complex</taxon>
    </lineage>
</organism>
<feature type="region of interest" description="Disordered" evidence="1">
    <location>
        <begin position="1"/>
        <end position="30"/>
    </location>
</feature>
<sequence>MNTQWDKIPMEKTREQSISEFDRRTKDLQKEHPDVDFKATAIEPTMNLMFDIKENLTADERKNHEDLITRMLQNTADPAKAEKYLWEARNYLKPYPDVLKLFDDIYINQRPVPVMLTQLHEAMHPKP</sequence>
<name>A0A8H5WN94_FUSHE</name>
<accession>A0A8H5WN94</accession>
<reference evidence="2 3" key="1">
    <citation type="submission" date="2020-05" db="EMBL/GenBank/DDBJ databases">
        <title>Identification and distribution of gene clusters putatively required for synthesis of sphingolipid metabolism inhibitors in phylogenetically diverse species of the filamentous fungus Fusarium.</title>
        <authorList>
            <person name="Kim H.-S."/>
            <person name="Busman M."/>
            <person name="Brown D.W."/>
            <person name="Divon H."/>
            <person name="Uhlig S."/>
            <person name="Proctor R.H."/>
        </authorList>
    </citation>
    <scope>NUCLEOTIDE SEQUENCE [LARGE SCALE GENOMIC DNA]</scope>
    <source>
        <strain evidence="2 3">NRRL 20693</strain>
    </source>
</reference>
<evidence type="ECO:0000256" key="1">
    <source>
        <dbReference type="SAM" id="MobiDB-lite"/>
    </source>
</evidence>
<dbReference type="OrthoDB" id="4667671at2759"/>
<comment type="caution">
    <text evidence="2">The sequence shown here is derived from an EMBL/GenBank/DDBJ whole genome shotgun (WGS) entry which is preliminary data.</text>
</comment>
<dbReference type="Proteomes" id="UP000567885">
    <property type="component" value="Unassembled WGS sequence"/>
</dbReference>
<keyword evidence="3" id="KW-1185">Reference proteome</keyword>
<proteinExistence type="predicted"/>
<evidence type="ECO:0000313" key="2">
    <source>
        <dbReference type="EMBL" id="KAF5664338.1"/>
    </source>
</evidence>
<feature type="compositionally biased region" description="Basic and acidic residues" evidence="1">
    <location>
        <begin position="8"/>
        <end position="30"/>
    </location>
</feature>
<evidence type="ECO:0000313" key="3">
    <source>
        <dbReference type="Proteomes" id="UP000567885"/>
    </source>
</evidence>
<dbReference type="AlphaFoldDB" id="A0A8H5WN94"/>
<protein>
    <submittedName>
        <fullName evidence="2">Uncharacterized protein</fullName>
    </submittedName>
</protein>
<gene>
    <name evidence="2" type="ORF">FHETE_7095</name>
</gene>
<dbReference type="EMBL" id="JAAGWQ010000134">
    <property type="protein sequence ID" value="KAF5664338.1"/>
    <property type="molecule type" value="Genomic_DNA"/>
</dbReference>